<dbReference type="Gene3D" id="3.40.50.1820">
    <property type="entry name" value="alpha/beta hydrolase"/>
    <property type="match status" value="1"/>
</dbReference>
<name>A0A4S9MTV3_AURPU</name>
<organism evidence="5 7">
    <name type="scientific">Aureobasidium pullulans</name>
    <name type="common">Black yeast</name>
    <name type="synonym">Pullularia pullulans</name>
    <dbReference type="NCBI Taxonomy" id="5580"/>
    <lineage>
        <taxon>Eukaryota</taxon>
        <taxon>Fungi</taxon>
        <taxon>Dikarya</taxon>
        <taxon>Ascomycota</taxon>
        <taxon>Pezizomycotina</taxon>
        <taxon>Dothideomycetes</taxon>
        <taxon>Dothideomycetidae</taxon>
        <taxon>Dothideales</taxon>
        <taxon>Saccotheciaceae</taxon>
        <taxon>Aureobasidium</taxon>
    </lineage>
</organism>
<comment type="caution">
    <text evidence="5">The sequence shown here is derived from an EMBL/GenBank/DDBJ whole genome shotgun (WGS) entry which is preliminary data.</text>
</comment>
<dbReference type="InterPro" id="IPR002018">
    <property type="entry name" value="CarbesteraseB"/>
</dbReference>
<dbReference type="GO" id="GO:0016787">
    <property type="term" value="F:hydrolase activity"/>
    <property type="evidence" value="ECO:0007669"/>
    <property type="project" value="UniProtKB-KW"/>
</dbReference>
<protein>
    <recommendedName>
        <fullName evidence="3">Carboxylic ester hydrolase</fullName>
        <ecNumber evidence="3">3.1.1.-</ecNumber>
    </recommendedName>
</protein>
<dbReference type="EMBL" id="QZBJ01000217">
    <property type="protein sequence ID" value="THY66744.1"/>
    <property type="molecule type" value="Genomic_DNA"/>
</dbReference>
<evidence type="ECO:0000256" key="1">
    <source>
        <dbReference type="ARBA" id="ARBA00005964"/>
    </source>
</evidence>
<dbReference type="EC" id="3.1.1.-" evidence="3"/>
<sequence length="539" mass="59130">MLDQSPFSVATAALVLTFSGLGNAALYGTEIPTKYGNVVGYPAFNSTPAGNLTQWKNIAVWKGIPFAATTAGNNRFRAPQPAEPWNSTLYAKDFGNVCPNAVQTGGFSSSDYTIDENCLNLNIWSAANSSDAKLPVVMWSYPAESTAADPLFDGGGMADKNVVYVNYNYRTGAFGWLSHPELSVEVEALTGHNSSGNWGMLDQFAALKWIHENIAAFGGDPDHITVMGQSAGSAATQHILNSPLTKGLIVGAIIESGVRYPRDPLSTSAAEAYITLEESLEQGVRFLEYLNVTTIEEARALPYSDLVTSLATLGSTSEWTFEACLDYYAMPGTYLDTLLMGSANQVPVLTGNTKDESGATYGLNISVAEYLTDLNETYSPYWVERFLELYPASDNFTASGAYNSQFTDRSKIGTFFWTQLWMKASSQPVWNYFWNHAPPGQSQGAFHESEINYVLNNLYDTTQYTWETIDYAIAATMNSYWVNFIKYGNPNGQGLNYWPAVCKENPSVQIVGNSFNQSAVLDPAKIKLFAEWFSTLEAY</sequence>
<evidence type="ECO:0000313" key="7">
    <source>
        <dbReference type="Proteomes" id="UP000305064"/>
    </source>
</evidence>
<feature type="signal peptide" evidence="3">
    <location>
        <begin position="1"/>
        <end position="24"/>
    </location>
</feature>
<reference evidence="7 8" key="1">
    <citation type="submission" date="2018-10" db="EMBL/GenBank/DDBJ databases">
        <title>Fifty Aureobasidium pullulans genomes reveal a recombining polyextremotolerant generalist.</title>
        <authorList>
            <person name="Gostincar C."/>
            <person name="Turk M."/>
            <person name="Zajc J."/>
            <person name="Gunde-Cimerman N."/>
        </authorList>
    </citation>
    <scope>NUCLEOTIDE SEQUENCE [LARGE SCALE GENOMIC DNA]</scope>
    <source>
        <strain evidence="6 8">EXF-3863</strain>
        <strain evidence="5 7">EXF-4256</strain>
    </source>
</reference>
<evidence type="ECO:0000313" key="6">
    <source>
        <dbReference type="EMBL" id="THZ15556.1"/>
    </source>
</evidence>
<dbReference type="EMBL" id="QZBM01000359">
    <property type="protein sequence ID" value="THZ15556.1"/>
    <property type="molecule type" value="Genomic_DNA"/>
</dbReference>
<proteinExistence type="inferred from homology"/>
<comment type="similarity">
    <text evidence="1 3">Belongs to the type-B carboxylesterase/lipase family.</text>
</comment>
<feature type="domain" description="Carboxylesterase type B" evidence="4">
    <location>
        <begin position="53"/>
        <end position="508"/>
    </location>
</feature>
<dbReference type="AlphaFoldDB" id="A0A4S9MTV3"/>
<keyword evidence="2 3" id="KW-0378">Hydrolase</keyword>
<dbReference type="Proteomes" id="UP000308005">
    <property type="component" value="Unassembled WGS sequence"/>
</dbReference>
<dbReference type="PANTHER" id="PTHR11559">
    <property type="entry name" value="CARBOXYLESTERASE"/>
    <property type="match status" value="1"/>
</dbReference>
<dbReference type="Pfam" id="PF00135">
    <property type="entry name" value="COesterase"/>
    <property type="match status" value="1"/>
</dbReference>
<feature type="chain" id="PRO_5044035239" description="Carboxylic ester hydrolase" evidence="3">
    <location>
        <begin position="25"/>
        <end position="539"/>
    </location>
</feature>
<accession>A0A4S9MTV3</accession>
<evidence type="ECO:0000256" key="3">
    <source>
        <dbReference type="RuleBase" id="RU361235"/>
    </source>
</evidence>
<dbReference type="InterPro" id="IPR050309">
    <property type="entry name" value="Type-B_Carboxylest/Lipase"/>
</dbReference>
<dbReference type="InterPro" id="IPR019826">
    <property type="entry name" value="Carboxylesterase_B_AS"/>
</dbReference>
<dbReference type="PROSITE" id="PS00122">
    <property type="entry name" value="CARBOXYLESTERASE_B_1"/>
    <property type="match status" value="1"/>
</dbReference>
<evidence type="ECO:0000256" key="2">
    <source>
        <dbReference type="ARBA" id="ARBA00022801"/>
    </source>
</evidence>
<dbReference type="Proteomes" id="UP000305064">
    <property type="component" value="Unassembled WGS sequence"/>
</dbReference>
<evidence type="ECO:0000313" key="5">
    <source>
        <dbReference type="EMBL" id="THY66744.1"/>
    </source>
</evidence>
<evidence type="ECO:0000259" key="4">
    <source>
        <dbReference type="Pfam" id="PF00135"/>
    </source>
</evidence>
<gene>
    <name evidence="6" type="ORF">D6C91_06764</name>
    <name evidence="5" type="ORF">D6C94_10766</name>
</gene>
<dbReference type="InterPro" id="IPR029058">
    <property type="entry name" value="AB_hydrolase_fold"/>
</dbReference>
<evidence type="ECO:0000313" key="8">
    <source>
        <dbReference type="Proteomes" id="UP000308005"/>
    </source>
</evidence>
<dbReference type="SUPFAM" id="SSF53474">
    <property type="entry name" value="alpha/beta-Hydrolases"/>
    <property type="match status" value="1"/>
</dbReference>
<keyword evidence="3" id="KW-0732">Signal</keyword>